<dbReference type="InterPro" id="IPR012338">
    <property type="entry name" value="Beta-lactam/transpept-like"/>
</dbReference>
<sequence length="419" mass="47945">MKFFNSKNKKVSFLIIIFFNSIVGCTHNKNLSEVNAAPYSMDLAKELDIFIDKEQSINEITGVSVTFQCPAFQKGSPKTWNIGLQSKQGLPLSDESLFQSGSIIKSMVSVIILKLEEEKKLSLNNTVKDFFPNAFEKWQNISLKQLLNMTSGIKGSFRSEYDPVKTKFFANAYYKFSTDEILNLMHEEDIKFKPGSEYYYSNTNYVLLNKIIEKVTGNGLEIELQKRIFEPLNLNNSYFIKHLPKEDIPSYKLVNLMSGYLHPEKESSSFHLKGTETTNFSLSSANGAGALISTTGDLNFYLRSLFLNNKQNNNSFFSENQLQKMMTFIDVSNGNKIPDIQKSKESIGYGLALLSSYNEIFNEREIFHTGGTFGYSSKMSYFPEKEISYVYKINSDNRIKIIEMDKVIQKYIFQQCKAN</sequence>
<name>A0A1L4CYB1_9BACT</name>
<proteinExistence type="predicted"/>
<dbReference type="OrthoDB" id="5288296at2"/>
<dbReference type="EMBL" id="CP017834">
    <property type="protein sequence ID" value="APJ02927.1"/>
    <property type="molecule type" value="Genomic_DNA"/>
</dbReference>
<reference evidence="2 3" key="1">
    <citation type="submission" date="2016-10" db="EMBL/GenBank/DDBJ databases">
        <title>Silvanigrella aquatica sp. nov., isolated from a freshwater lake located in the Black Forest, Germany, description of Silvanigrellaceae fam. nov., Silvanigrellales ord. nov., reclassification of the order Bdellovibrionales in the class Oligoflexia, reclassification of the families Bacteriovoracaceae and Halobacteriovoraceae in the new order Bacteriovoracales ord. nov., and reclassification of the family Pseudobacteriovoracaceae in the order Oligoflexiales.</title>
        <authorList>
            <person name="Hahn M.W."/>
            <person name="Schmidt J."/>
            <person name="Koll U."/>
            <person name="Rohde M."/>
            <person name="Verbag S."/>
            <person name="Pitt A."/>
            <person name="Nakai R."/>
            <person name="Naganuma T."/>
            <person name="Lang E."/>
        </authorList>
    </citation>
    <scope>NUCLEOTIDE SEQUENCE [LARGE SCALE GENOMIC DNA]</scope>
    <source>
        <strain evidence="2 3">MWH-Nonnen-W8red</strain>
    </source>
</reference>
<dbReference type="PANTHER" id="PTHR46825">
    <property type="entry name" value="D-ALANYL-D-ALANINE-CARBOXYPEPTIDASE/ENDOPEPTIDASE AMPH"/>
    <property type="match status" value="1"/>
</dbReference>
<organism evidence="2 3">
    <name type="scientific">Silvanigrella aquatica</name>
    <dbReference type="NCBI Taxonomy" id="1915309"/>
    <lineage>
        <taxon>Bacteria</taxon>
        <taxon>Pseudomonadati</taxon>
        <taxon>Bdellovibrionota</taxon>
        <taxon>Oligoflexia</taxon>
        <taxon>Silvanigrellales</taxon>
        <taxon>Silvanigrellaceae</taxon>
        <taxon>Silvanigrella</taxon>
    </lineage>
</organism>
<keyword evidence="3" id="KW-1185">Reference proteome</keyword>
<dbReference type="RefSeq" id="WP_148696639.1">
    <property type="nucleotide sequence ID" value="NZ_CP017834.1"/>
</dbReference>
<evidence type="ECO:0000313" key="2">
    <source>
        <dbReference type="EMBL" id="APJ02927.1"/>
    </source>
</evidence>
<evidence type="ECO:0000313" key="3">
    <source>
        <dbReference type="Proteomes" id="UP000184731"/>
    </source>
</evidence>
<dbReference type="Gene3D" id="3.40.710.10">
    <property type="entry name" value="DD-peptidase/beta-lactamase superfamily"/>
    <property type="match status" value="1"/>
</dbReference>
<dbReference type="InterPro" id="IPR050491">
    <property type="entry name" value="AmpC-like"/>
</dbReference>
<dbReference type="STRING" id="1915309.AXG55_02940"/>
<feature type="domain" description="Beta-lactamase-related" evidence="1">
    <location>
        <begin position="87"/>
        <end position="398"/>
    </location>
</feature>
<dbReference type="PROSITE" id="PS51257">
    <property type="entry name" value="PROKAR_LIPOPROTEIN"/>
    <property type="match status" value="1"/>
</dbReference>
<dbReference type="KEGG" id="saqi:AXG55_02940"/>
<dbReference type="Pfam" id="PF00144">
    <property type="entry name" value="Beta-lactamase"/>
    <property type="match status" value="1"/>
</dbReference>
<dbReference type="SUPFAM" id="SSF56601">
    <property type="entry name" value="beta-lactamase/transpeptidase-like"/>
    <property type="match status" value="1"/>
</dbReference>
<evidence type="ECO:0000259" key="1">
    <source>
        <dbReference type="Pfam" id="PF00144"/>
    </source>
</evidence>
<accession>A0A1L4CYB1</accession>
<dbReference type="AlphaFoldDB" id="A0A1L4CYB1"/>
<dbReference type="Proteomes" id="UP000184731">
    <property type="component" value="Chromosome"/>
</dbReference>
<dbReference type="PANTHER" id="PTHR46825:SF7">
    <property type="entry name" value="D-ALANYL-D-ALANINE CARBOXYPEPTIDASE"/>
    <property type="match status" value="1"/>
</dbReference>
<gene>
    <name evidence="2" type="ORF">AXG55_02940</name>
</gene>
<protein>
    <recommendedName>
        <fullName evidence="1">Beta-lactamase-related domain-containing protein</fullName>
    </recommendedName>
</protein>
<dbReference type="InterPro" id="IPR001466">
    <property type="entry name" value="Beta-lactam-related"/>
</dbReference>